<evidence type="ECO:0000313" key="4">
    <source>
        <dbReference type="Proteomes" id="UP000093000"/>
    </source>
</evidence>
<reference evidence="3 4" key="1">
    <citation type="submission" date="2016-03" db="EMBL/GenBank/DDBJ databases">
        <title>Choanephora cucurbitarum.</title>
        <authorList>
            <person name="Min B."/>
            <person name="Park H."/>
            <person name="Park J.-H."/>
            <person name="Shin H.-D."/>
            <person name="Choi I.-G."/>
        </authorList>
    </citation>
    <scope>NUCLEOTIDE SEQUENCE [LARGE SCALE GENOMIC DNA]</scope>
    <source>
        <strain evidence="3 4">KUS-F28377</strain>
    </source>
</reference>
<dbReference type="GO" id="GO:0005975">
    <property type="term" value="P:carbohydrate metabolic process"/>
    <property type="evidence" value="ECO:0007669"/>
    <property type="project" value="TreeGrafter"/>
</dbReference>
<sequence>LWYQGESDAFDSARAKIYGKLFQAWVSQLREDLSQPNLPVVFVQIGPYNLESSEHRNNWKKIQAAQFEMFGQSPYTAGVASMDAMLDSSRDLSASGLSLVGRRLALAADKAMKGEGASATPLPLTAYRQRLSWNHEWHSLDVMSIYLKFKHLSSPWKLEPDQPVVGFSFGSFKTPITKAFVADAKKGSVRLYLHRVIEGPLVIHYGMQPGRANLVTQDGRALPAFANFPV</sequence>
<name>A0A1C7NDE7_9FUNG</name>
<dbReference type="GO" id="GO:0001681">
    <property type="term" value="F:sialate O-acetylesterase activity"/>
    <property type="evidence" value="ECO:0007669"/>
    <property type="project" value="InterPro"/>
</dbReference>
<dbReference type="Gene3D" id="3.40.50.1110">
    <property type="entry name" value="SGNH hydrolase"/>
    <property type="match status" value="1"/>
</dbReference>
<dbReference type="InterPro" id="IPR039329">
    <property type="entry name" value="SIAE"/>
</dbReference>
<keyword evidence="1" id="KW-0378">Hydrolase</keyword>
<dbReference type="AlphaFoldDB" id="A0A1C7NDE7"/>
<organism evidence="3 4">
    <name type="scientific">Choanephora cucurbitarum</name>
    <dbReference type="NCBI Taxonomy" id="101091"/>
    <lineage>
        <taxon>Eukaryota</taxon>
        <taxon>Fungi</taxon>
        <taxon>Fungi incertae sedis</taxon>
        <taxon>Mucoromycota</taxon>
        <taxon>Mucoromycotina</taxon>
        <taxon>Mucoromycetes</taxon>
        <taxon>Mucorales</taxon>
        <taxon>Mucorineae</taxon>
        <taxon>Choanephoraceae</taxon>
        <taxon>Choanephoroideae</taxon>
        <taxon>Choanephora</taxon>
    </lineage>
</organism>
<evidence type="ECO:0000256" key="1">
    <source>
        <dbReference type="ARBA" id="ARBA00022801"/>
    </source>
</evidence>
<dbReference type="Proteomes" id="UP000093000">
    <property type="component" value="Unassembled WGS sequence"/>
</dbReference>
<keyword evidence="4" id="KW-1185">Reference proteome</keyword>
<dbReference type="Pfam" id="PF03629">
    <property type="entry name" value="SASA"/>
    <property type="match status" value="1"/>
</dbReference>
<dbReference type="InParanoid" id="A0A1C7NDE7"/>
<dbReference type="EMBL" id="LUGH01000271">
    <property type="protein sequence ID" value="OBZ86789.1"/>
    <property type="molecule type" value="Genomic_DNA"/>
</dbReference>
<evidence type="ECO:0000313" key="3">
    <source>
        <dbReference type="EMBL" id="OBZ86789.1"/>
    </source>
</evidence>
<gene>
    <name evidence="3" type="ORF">A0J61_05162</name>
</gene>
<accession>A0A1C7NDE7</accession>
<evidence type="ECO:0000259" key="2">
    <source>
        <dbReference type="Pfam" id="PF03629"/>
    </source>
</evidence>
<dbReference type="SUPFAM" id="SSF52266">
    <property type="entry name" value="SGNH hydrolase"/>
    <property type="match status" value="1"/>
</dbReference>
<proteinExistence type="predicted"/>
<protein>
    <recommendedName>
        <fullName evidence="2">Sialate O-acetylesterase domain-containing protein</fullName>
    </recommendedName>
</protein>
<dbReference type="PANTHER" id="PTHR22901:SF0">
    <property type="entry name" value="SIALATE O-ACETYLESTERASE"/>
    <property type="match status" value="1"/>
</dbReference>
<dbReference type="PANTHER" id="PTHR22901">
    <property type="entry name" value="SIALATE O-ACETYLESTERASE"/>
    <property type="match status" value="1"/>
</dbReference>
<dbReference type="InterPro" id="IPR036514">
    <property type="entry name" value="SGNH_hydro_sf"/>
</dbReference>
<feature type="domain" description="Sialate O-acetylesterase" evidence="2">
    <location>
        <begin position="1"/>
        <end position="107"/>
    </location>
</feature>
<comment type="caution">
    <text evidence="3">The sequence shown here is derived from an EMBL/GenBank/DDBJ whole genome shotgun (WGS) entry which is preliminary data.</text>
</comment>
<feature type="non-terminal residue" evidence="3">
    <location>
        <position position="1"/>
    </location>
</feature>
<dbReference type="OrthoDB" id="42638at2759"/>
<dbReference type="InterPro" id="IPR005181">
    <property type="entry name" value="SASA"/>
</dbReference>